<reference evidence="1" key="1">
    <citation type="submission" date="2021-01" db="EMBL/GenBank/DDBJ databases">
        <title>Whole genome shotgun sequence of Actinoplanes tereljensis NBRC 105297.</title>
        <authorList>
            <person name="Komaki H."/>
            <person name="Tamura T."/>
        </authorList>
    </citation>
    <scope>NUCLEOTIDE SEQUENCE</scope>
    <source>
        <strain evidence="1">NBRC 105297</strain>
    </source>
</reference>
<dbReference type="EMBL" id="BOMY01000038">
    <property type="protein sequence ID" value="GIF23088.1"/>
    <property type="molecule type" value="Genomic_DNA"/>
</dbReference>
<gene>
    <name evidence="1" type="ORF">Ate02nite_58180</name>
</gene>
<evidence type="ECO:0000313" key="1">
    <source>
        <dbReference type="EMBL" id="GIF23088.1"/>
    </source>
</evidence>
<protein>
    <submittedName>
        <fullName evidence="1">Uncharacterized protein</fullName>
    </submittedName>
</protein>
<comment type="caution">
    <text evidence="1">The sequence shown here is derived from an EMBL/GenBank/DDBJ whole genome shotgun (WGS) entry which is preliminary data.</text>
</comment>
<organism evidence="1 2">
    <name type="scientific">Paractinoplanes tereljensis</name>
    <dbReference type="NCBI Taxonomy" id="571912"/>
    <lineage>
        <taxon>Bacteria</taxon>
        <taxon>Bacillati</taxon>
        <taxon>Actinomycetota</taxon>
        <taxon>Actinomycetes</taxon>
        <taxon>Micromonosporales</taxon>
        <taxon>Micromonosporaceae</taxon>
        <taxon>Paractinoplanes</taxon>
    </lineage>
</organism>
<proteinExistence type="predicted"/>
<evidence type="ECO:0000313" key="2">
    <source>
        <dbReference type="Proteomes" id="UP000623608"/>
    </source>
</evidence>
<keyword evidence="2" id="KW-1185">Reference proteome</keyword>
<dbReference type="RefSeq" id="WP_203810998.1">
    <property type="nucleotide sequence ID" value="NZ_BOMY01000038.1"/>
</dbReference>
<accession>A0A919TU00</accession>
<sequence>MSVSPFLVRIVECLPDCPAIVFSEFGEVLLRREAGPGRYRQVLVDPVARQVLLIFMN</sequence>
<name>A0A919TU00_9ACTN</name>
<dbReference type="AlphaFoldDB" id="A0A919TU00"/>
<dbReference type="Proteomes" id="UP000623608">
    <property type="component" value="Unassembled WGS sequence"/>
</dbReference>